<name>A0A1N7G5W2_9RHOB</name>
<keyword evidence="3" id="KW-1133">Transmembrane helix</keyword>
<dbReference type="PANTHER" id="PTHR21666">
    <property type="entry name" value="PEPTIDASE-RELATED"/>
    <property type="match status" value="1"/>
</dbReference>
<keyword evidence="7" id="KW-1185">Reference proteome</keyword>
<dbReference type="Gene3D" id="2.70.70.10">
    <property type="entry name" value="Glucose Permease (Domain IIA)"/>
    <property type="match status" value="1"/>
</dbReference>
<proteinExistence type="predicted"/>
<keyword evidence="6" id="KW-0378">Hydrolase</keyword>
<dbReference type="Proteomes" id="UP000186019">
    <property type="component" value="Unassembled WGS sequence"/>
</dbReference>
<dbReference type="InterPro" id="IPR016047">
    <property type="entry name" value="M23ase_b-sheet_dom"/>
</dbReference>
<dbReference type="EMBL" id="FTNV01000001">
    <property type="protein sequence ID" value="SIS07993.1"/>
    <property type="molecule type" value="Genomic_DNA"/>
</dbReference>
<feature type="domain" description="M23ase beta-sheet core" evidence="4">
    <location>
        <begin position="334"/>
        <end position="428"/>
    </location>
</feature>
<dbReference type="SUPFAM" id="SSF51261">
    <property type="entry name" value="Duplicated hybrid motif"/>
    <property type="match status" value="1"/>
</dbReference>
<dbReference type="CDD" id="cd12797">
    <property type="entry name" value="M23_peptidase"/>
    <property type="match status" value="1"/>
</dbReference>
<dbReference type="Pfam" id="PF19353">
    <property type="entry name" value="DUF5930"/>
    <property type="match status" value="1"/>
</dbReference>
<keyword evidence="3" id="KW-0472">Membrane</keyword>
<evidence type="ECO:0000256" key="3">
    <source>
        <dbReference type="SAM" id="Phobius"/>
    </source>
</evidence>
<keyword evidence="1" id="KW-0175">Coiled coil</keyword>
<evidence type="ECO:0000313" key="7">
    <source>
        <dbReference type="Proteomes" id="UP000186019"/>
    </source>
</evidence>
<dbReference type="InterPro" id="IPR011055">
    <property type="entry name" value="Dup_hybrid_motif"/>
</dbReference>
<evidence type="ECO:0000259" key="5">
    <source>
        <dbReference type="Pfam" id="PF19353"/>
    </source>
</evidence>
<keyword evidence="3" id="KW-0812">Transmembrane</keyword>
<feature type="coiled-coil region" evidence="1">
    <location>
        <begin position="72"/>
        <end position="162"/>
    </location>
</feature>
<accession>A0A1N7G5W2</accession>
<protein>
    <submittedName>
        <fullName evidence="6">Murein DD-endopeptidase MepM and murein hydrolase activator NlpD, contain LysM domain</fullName>
    </submittedName>
</protein>
<feature type="region of interest" description="Disordered" evidence="2">
    <location>
        <begin position="388"/>
        <end position="409"/>
    </location>
</feature>
<feature type="domain" description="DUF5930" evidence="5">
    <location>
        <begin position="1"/>
        <end position="322"/>
    </location>
</feature>
<dbReference type="RefSeq" id="WP_170846531.1">
    <property type="nucleotide sequence ID" value="NZ_CANNEL010000003.1"/>
</dbReference>
<dbReference type="AlphaFoldDB" id="A0A1N7G5W2"/>
<dbReference type="GO" id="GO:0004222">
    <property type="term" value="F:metalloendopeptidase activity"/>
    <property type="evidence" value="ECO:0007669"/>
    <property type="project" value="TreeGrafter"/>
</dbReference>
<sequence length="439" mass="48669">MRTRIAIATHAFLERHFPERRVFLRSDNDTRFIRLRPATQLIAFTGVTLIVGWAIIATAILLMDSIGSGNFREQAKRDQRTYERRLNDLSAERDKRAAEAREAQERFNSALEQISVMQSELLASETRRREMETGIGVIQSTLRRTMQDRDAARAKAETLTAQLDNSGAASPLAQDSETGSSPVDFLTAALADTAAERDKITADAQDALLQADEMQQQIRLMQDQNEQIFRQLEDAMTISVEPLDKMFRAAGMDTDDMLSTVRKGYSGQGGPLMPLSFSTRGEAPSPDAARANSILNQMDRLNLYRIAAEKAPFALPLQGAFRYTSGFGKRWGRLHAGTDMAGPTGTPIYATADGVVTHAGWLSGYGRLVKIQHAFGIETRYAHQSKIRVTKGQRVSRGDRIGDMGNSGRSTGTHLHYEVRVNGNPVNPMTYIKAARDVF</sequence>
<organism evidence="6 7">
    <name type="scientific">Roseovarius nanhaiticus</name>
    <dbReference type="NCBI Taxonomy" id="573024"/>
    <lineage>
        <taxon>Bacteria</taxon>
        <taxon>Pseudomonadati</taxon>
        <taxon>Pseudomonadota</taxon>
        <taxon>Alphaproteobacteria</taxon>
        <taxon>Rhodobacterales</taxon>
        <taxon>Roseobacteraceae</taxon>
        <taxon>Roseovarius</taxon>
    </lineage>
</organism>
<dbReference type="InterPro" id="IPR045974">
    <property type="entry name" value="DUF5930"/>
</dbReference>
<feature type="coiled-coil region" evidence="1">
    <location>
        <begin position="197"/>
        <end position="231"/>
    </location>
</feature>
<feature type="transmembrane region" description="Helical" evidence="3">
    <location>
        <begin position="41"/>
        <end position="63"/>
    </location>
</feature>
<evidence type="ECO:0000256" key="1">
    <source>
        <dbReference type="SAM" id="Coils"/>
    </source>
</evidence>
<dbReference type="InterPro" id="IPR050570">
    <property type="entry name" value="Cell_wall_metabolism_enzyme"/>
</dbReference>
<dbReference type="PANTHER" id="PTHR21666:SF270">
    <property type="entry name" value="MUREIN HYDROLASE ACTIVATOR ENVC"/>
    <property type="match status" value="1"/>
</dbReference>
<reference evidence="6 7" key="1">
    <citation type="submission" date="2017-01" db="EMBL/GenBank/DDBJ databases">
        <authorList>
            <person name="Mah S.A."/>
            <person name="Swanson W.J."/>
            <person name="Moy G.W."/>
            <person name="Vacquier V.D."/>
        </authorList>
    </citation>
    <scope>NUCLEOTIDE SEQUENCE [LARGE SCALE GENOMIC DNA]</scope>
    <source>
        <strain evidence="6 7">DSM 29590</strain>
    </source>
</reference>
<dbReference type="STRING" id="573024.SAMN05216208_0429"/>
<dbReference type="Pfam" id="PF01551">
    <property type="entry name" value="Peptidase_M23"/>
    <property type="match status" value="1"/>
</dbReference>
<evidence type="ECO:0000256" key="2">
    <source>
        <dbReference type="SAM" id="MobiDB-lite"/>
    </source>
</evidence>
<evidence type="ECO:0000313" key="6">
    <source>
        <dbReference type="EMBL" id="SIS07993.1"/>
    </source>
</evidence>
<gene>
    <name evidence="6" type="ORF">SAMN05421666_1707</name>
</gene>
<evidence type="ECO:0000259" key="4">
    <source>
        <dbReference type="Pfam" id="PF01551"/>
    </source>
</evidence>